<name>A0A0H5GBW7_YEREN</name>
<dbReference type="EMBL" id="CGBR01000001">
    <property type="protein sequence ID" value="CFQ51206.1"/>
    <property type="molecule type" value="Genomic_DNA"/>
</dbReference>
<protein>
    <submittedName>
        <fullName evidence="1">Uncharacterized protein</fullName>
    </submittedName>
</protein>
<gene>
    <name evidence="1" type="ORF">ERS137941_00229</name>
</gene>
<sequence>MTYKMVLSDSLLVVYENTNSGLVSRSKKYNRLMRKLALPYKTNKEQLIRARDLGLNEIICKRLLPALCQEANRNDDLDSLVRTTSLKLILTEEEDVELPYINYKSKFTNNELSIFLKADESRDSLIRYLQFLCVNATKITICDNYFAHNWDNTNYLFRGVFPINTLNIEYVETHSELTVTRNSEKITQDFLTGIHSNWIVARSNLYENSHDRYLRIEGPEGKVEVMISSGFEHIWKSKPKEITCVIREVS</sequence>
<reference evidence="1 2" key="1">
    <citation type="submission" date="2015-03" db="EMBL/GenBank/DDBJ databases">
        <authorList>
            <person name="Murphy D."/>
        </authorList>
    </citation>
    <scope>NUCLEOTIDE SEQUENCE [LARGE SCALE GENOMIC DNA]</scope>
    <source>
        <strain evidence="1 2">IP26249</strain>
    </source>
</reference>
<evidence type="ECO:0000313" key="2">
    <source>
        <dbReference type="Proteomes" id="UP000048841"/>
    </source>
</evidence>
<organism evidence="1 2">
    <name type="scientific">Yersinia enterocolitica</name>
    <dbReference type="NCBI Taxonomy" id="630"/>
    <lineage>
        <taxon>Bacteria</taxon>
        <taxon>Pseudomonadati</taxon>
        <taxon>Pseudomonadota</taxon>
        <taxon>Gammaproteobacteria</taxon>
        <taxon>Enterobacterales</taxon>
        <taxon>Yersiniaceae</taxon>
        <taxon>Yersinia</taxon>
    </lineage>
</organism>
<dbReference type="AlphaFoldDB" id="A0A0H5GBW7"/>
<dbReference type="Proteomes" id="UP000048841">
    <property type="component" value="Unassembled WGS sequence"/>
</dbReference>
<dbReference type="RefSeq" id="WP_023160469.1">
    <property type="nucleotide sequence ID" value="NZ_CGBR01000001.1"/>
</dbReference>
<accession>A0A0H5GBW7</accession>
<proteinExistence type="predicted"/>
<evidence type="ECO:0000313" key="1">
    <source>
        <dbReference type="EMBL" id="CFQ51206.1"/>
    </source>
</evidence>